<reference evidence="2" key="1">
    <citation type="submission" date="2020-08" db="EMBL/GenBank/DDBJ databases">
        <title>Genome public.</title>
        <authorList>
            <person name="Liu C."/>
            <person name="Sun Q."/>
        </authorList>
    </citation>
    <scope>NUCLEOTIDE SEQUENCE</scope>
    <source>
        <strain evidence="2">NSJ-53</strain>
    </source>
</reference>
<dbReference type="InterPro" id="IPR029052">
    <property type="entry name" value="Metallo-depent_PP-like"/>
</dbReference>
<evidence type="ECO:0000313" key="2">
    <source>
        <dbReference type="EMBL" id="MBC8530844.1"/>
    </source>
</evidence>
<dbReference type="Gene3D" id="3.60.21.10">
    <property type="match status" value="1"/>
</dbReference>
<accession>A0A926D3L8</accession>
<dbReference type="AlphaFoldDB" id="A0A926D3L8"/>
<dbReference type="PANTHER" id="PTHR31302">
    <property type="entry name" value="TRANSMEMBRANE PROTEIN WITH METALLOPHOSPHOESTERASE DOMAIN-RELATED"/>
    <property type="match status" value="1"/>
</dbReference>
<dbReference type="RefSeq" id="WP_249314864.1">
    <property type="nucleotide sequence ID" value="NZ_JACRSR010000001.1"/>
</dbReference>
<comment type="caution">
    <text evidence="2">The sequence shown here is derived from an EMBL/GenBank/DDBJ whole genome shotgun (WGS) entry which is preliminary data.</text>
</comment>
<name>A0A926D3L8_9FIRM</name>
<dbReference type="InterPro" id="IPR014578">
    <property type="entry name" value="Pesterase_CT488"/>
</dbReference>
<keyword evidence="3" id="KW-1185">Reference proteome</keyword>
<dbReference type="PIRSF" id="PIRSF033094">
    <property type="entry name" value="Pesterase_CT488"/>
    <property type="match status" value="1"/>
</dbReference>
<organism evidence="2 3">
    <name type="scientific">Gehongia tenuis</name>
    <dbReference type="NCBI Taxonomy" id="2763655"/>
    <lineage>
        <taxon>Bacteria</taxon>
        <taxon>Bacillati</taxon>
        <taxon>Bacillota</taxon>
        <taxon>Clostridia</taxon>
        <taxon>Christensenellales</taxon>
        <taxon>Christensenellaceae</taxon>
        <taxon>Gehongia</taxon>
    </lineage>
</organism>
<evidence type="ECO:0000259" key="1">
    <source>
        <dbReference type="Pfam" id="PF00149"/>
    </source>
</evidence>
<protein>
    <submittedName>
        <fullName evidence="2">Metallophosphoesterase</fullName>
    </submittedName>
</protein>
<feature type="domain" description="Calcineurin-like phosphoesterase" evidence="1">
    <location>
        <begin position="1"/>
        <end position="198"/>
    </location>
</feature>
<evidence type="ECO:0000313" key="3">
    <source>
        <dbReference type="Proteomes" id="UP000623172"/>
    </source>
</evidence>
<dbReference type="Proteomes" id="UP000623172">
    <property type="component" value="Unassembled WGS sequence"/>
</dbReference>
<dbReference type="InterPro" id="IPR051158">
    <property type="entry name" value="Metallophosphoesterase_sf"/>
</dbReference>
<sequence length="234" mass="27058">MSIYAISDLHLAANDPSKAMDIFGEHWRDHDRKIEKAWREGVAEEDLVLVPGDISWAMHLKDAMADLRFIADLPGKKILLRGNHDFWWNSVTKIRSVLPESMEVLQNNAYRFGAAVICGSRGWVTSAEESSQDYKIYMREAQRLRLSLEAGERLRQEGDKLLVMMHYPPFNDRQENSLFTELYREFGVSLVLYGHLHNLSAGYAFEGEREGVVYRHVSCDYIDFTPQLLDPYLK</sequence>
<dbReference type="Pfam" id="PF00149">
    <property type="entry name" value="Metallophos"/>
    <property type="match status" value="1"/>
</dbReference>
<dbReference type="InterPro" id="IPR004843">
    <property type="entry name" value="Calcineurin-like_PHP"/>
</dbReference>
<dbReference type="EMBL" id="JACRSR010000001">
    <property type="protein sequence ID" value="MBC8530844.1"/>
    <property type="molecule type" value="Genomic_DNA"/>
</dbReference>
<dbReference type="PANTHER" id="PTHR31302:SF22">
    <property type="entry name" value="PHOSPHOESTERASE"/>
    <property type="match status" value="1"/>
</dbReference>
<dbReference type="GO" id="GO:0016787">
    <property type="term" value="F:hydrolase activity"/>
    <property type="evidence" value="ECO:0007669"/>
    <property type="project" value="InterPro"/>
</dbReference>
<dbReference type="SUPFAM" id="SSF56300">
    <property type="entry name" value="Metallo-dependent phosphatases"/>
    <property type="match status" value="1"/>
</dbReference>
<gene>
    <name evidence="2" type="ORF">H8696_03185</name>
</gene>
<proteinExistence type="predicted"/>